<sequence length="75" mass="8170">MNVAKVLDAKGLACPMPIVRTKKAMKEVESGEVLEVHATDAGAKSDLTAWVKSGGHELLEDQEDNGVYKFWIKKG</sequence>
<dbReference type="PANTHER" id="PTHR33279">
    <property type="entry name" value="SULFUR CARRIER PROTEIN YEDF-RELATED"/>
    <property type="match status" value="1"/>
</dbReference>
<accession>A0A4Z0H011</accession>
<dbReference type="Pfam" id="PF01206">
    <property type="entry name" value="TusA"/>
    <property type="match status" value="1"/>
</dbReference>
<gene>
    <name evidence="3" type="ORF">E4663_11865</name>
</gene>
<comment type="similarity">
    <text evidence="1">Belongs to the sulfur carrier protein TusA family.</text>
</comment>
<dbReference type="PANTHER" id="PTHR33279:SF6">
    <property type="entry name" value="SULFUR CARRIER PROTEIN YEDF-RELATED"/>
    <property type="match status" value="1"/>
</dbReference>
<evidence type="ECO:0000313" key="4">
    <source>
        <dbReference type="Proteomes" id="UP000297982"/>
    </source>
</evidence>
<evidence type="ECO:0000256" key="1">
    <source>
        <dbReference type="ARBA" id="ARBA00008984"/>
    </source>
</evidence>
<proteinExistence type="inferred from homology"/>
<dbReference type="EMBL" id="SRJC01000002">
    <property type="protein sequence ID" value="TGB02843.1"/>
    <property type="molecule type" value="Genomic_DNA"/>
</dbReference>
<dbReference type="STRING" id="192814.GCA_900166575_02813"/>
<dbReference type="AlphaFoldDB" id="A0A4Z0H011"/>
<name>A0A4Z0H011_9BACI</name>
<dbReference type="RefSeq" id="WP_135327772.1">
    <property type="nucleotide sequence ID" value="NZ_SRJC01000002.1"/>
</dbReference>
<reference evidence="3 4" key="1">
    <citation type="journal article" date="2003" name="Int. J. Syst. Evol. Microbiol.">
        <title>Halobacillus salinus sp. nov., isolated from a salt lake on the coast of the East Sea in Korea.</title>
        <authorList>
            <person name="Yoon J.H."/>
            <person name="Kang K.H."/>
            <person name="Park Y.H."/>
        </authorList>
    </citation>
    <scope>NUCLEOTIDE SEQUENCE [LARGE SCALE GENOMIC DNA]</scope>
    <source>
        <strain evidence="3 4">HSL-3</strain>
    </source>
</reference>
<keyword evidence="4" id="KW-1185">Reference proteome</keyword>
<dbReference type="SUPFAM" id="SSF64307">
    <property type="entry name" value="SirA-like"/>
    <property type="match status" value="1"/>
</dbReference>
<dbReference type="CDD" id="cd00291">
    <property type="entry name" value="SirA_YedF_YeeD"/>
    <property type="match status" value="1"/>
</dbReference>
<evidence type="ECO:0000313" key="3">
    <source>
        <dbReference type="EMBL" id="TGB02843.1"/>
    </source>
</evidence>
<dbReference type="InterPro" id="IPR036868">
    <property type="entry name" value="TusA-like_sf"/>
</dbReference>
<dbReference type="Proteomes" id="UP000297982">
    <property type="component" value="Unassembled WGS sequence"/>
</dbReference>
<feature type="domain" description="UPF0033" evidence="2">
    <location>
        <begin position="7"/>
        <end position="31"/>
    </location>
</feature>
<dbReference type="Gene3D" id="3.30.110.40">
    <property type="entry name" value="TusA-like domain"/>
    <property type="match status" value="1"/>
</dbReference>
<organism evidence="3 4">
    <name type="scientific">Halobacillus salinus</name>
    <dbReference type="NCBI Taxonomy" id="192814"/>
    <lineage>
        <taxon>Bacteria</taxon>
        <taxon>Bacillati</taxon>
        <taxon>Bacillota</taxon>
        <taxon>Bacilli</taxon>
        <taxon>Bacillales</taxon>
        <taxon>Bacillaceae</taxon>
        <taxon>Halobacillus</taxon>
    </lineage>
</organism>
<dbReference type="InterPro" id="IPR001455">
    <property type="entry name" value="TusA-like"/>
</dbReference>
<dbReference type="PROSITE" id="PS01148">
    <property type="entry name" value="UPF0033"/>
    <property type="match status" value="1"/>
</dbReference>
<evidence type="ECO:0000259" key="2">
    <source>
        <dbReference type="PROSITE" id="PS01148"/>
    </source>
</evidence>
<comment type="caution">
    <text evidence="3">The sequence shown here is derived from an EMBL/GenBank/DDBJ whole genome shotgun (WGS) entry which is preliminary data.</text>
</comment>
<protein>
    <recommendedName>
        <fullName evidence="2">UPF0033 domain-containing protein</fullName>
    </recommendedName>
</protein>